<name>A0ABT6ZWG7_9ACTN</name>
<accession>A0ABT6ZWG7</accession>
<comment type="caution">
    <text evidence="1">The sequence shown here is derived from an EMBL/GenBank/DDBJ whole genome shotgun (WGS) entry which is preliminary data.</text>
</comment>
<gene>
    <name evidence="1" type="ORF">NMN56_015860</name>
</gene>
<dbReference type="Proteomes" id="UP001214441">
    <property type="component" value="Unassembled WGS sequence"/>
</dbReference>
<keyword evidence="2" id="KW-1185">Reference proteome</keyword>
<dbReference type="EMBL" id="JANCPR020000014">
    <property type="protein sequence ID" value="MDJ1133412.1"/>
    <property type="molecule type" value="Genomic_DNA"/>
</dbReference>
<evidence type="ECO:0000313" key="2">
    <source>
        <dbReference type="Proteomes" id="UP001214441"/>
    </source>
</evidence>
<reference evidence="1 2" key="1">
    <citation type="submission" date="2023-05" db="EMBL/GenBank/DDBJ databases">
        <title>Streptantibioticus silvisoli sp. nov., acidotolerant actinomycetes 1 from pine litter.</title>
        <authorList>
            <person name="Swiecimska M."/>
            <person name="Golinska P."/>
            <person name="Sangal V."/>
            <person name="Wachnowicz B."/>
            <person name="Goodfellow M."/>
        </authorList>
    </citation>
    <scope>NUCLEOTIDE SEQUENCE [LARGE SCALE GENOMIC DNA]</scope>
    <source>
        <strain evidence="1 2">DSM 42109</strain>
    </source>
</reference>
<proteinExistence type="predicted"/>
<protein>
    <submittedName>
        <fullName evidence="1">Uncharacterized protein</fullName>
    </submittedName>
</protein>
<sequence length="133" mass="14431">MTRDWRTRHAALLDRLTAQGHVANLGFALYAYAHLPGVRLAGKRRGGSYHAWVDDGRGSAAQADGSGHVWEYGPRALWEELEKLWGLYREAGAPEASAFGLSVTARGQRVWLRDPGVPVGTAGAPHPHRVPGT</sequence>
<evidence type="ECO:0000313" key="1">
    <source>
        <dbReference type="EMBL" id="MDJ1133412.1"/>
    </source>
</evidence>
<dbReference type="RefSeq" id="WP_274039629.1">
    <property type="nucleotide sequence ID" value="NZ_JANCPR020000014.1"/>
</dbReference>
<organism evidence="1 2">
    <name type="scientific">Streptomyces iconiensis</name>
    <dbReference type="NCBI Taxonomy" id="1384038"/>
    <lineage>
        <taxon>Bacteria</taxon>
        <taxon>Bacillati</taxon>
        <taxon>Actinomycetota</taxon>
        <taxon>Actinomycetes</taxon>
        <taxon>Kitasatosporales</taxon>
        <taxon>Streptomycetaceae</taxon>
        <taxon>Streptomyces</taxon>
    </lineage>
</organism>